<organism evidence="2">
    <name type="scientific">Lepeophtheirus salmonis</name>
    <name type="common">Salmon louse</name>
    <name type="synonym">Caligus salmonis</name>
    <dbReference type="NCBI Taxonomy" id="72036"/>
    <lineage>
        <taxon>Eukaryota</taxon>
        <taxon>Metazoa</taxon>
        <taxon>Ecdysozoa</taxon>
        <taxon>Arthropoda</taxon>
        <taxon>Crustacea</taxon>
        <taxon>Multicrustacea</taxon>
        <taxon>Hexanauplia</taxon>
        <taxon>Copepoda</taxon>
        <taxon>Siphonostomatoida</taxon>
        <taxon>Caligidae</taxon>
        <taxon>Lepeophtheirus</taxon>
    </lineage>
</organism>
<dbReference type="AlphaFoldDB" id="A0A0K2T7V8"/>
<keyword evidence="1" id="KW-0812">Transmembrane</keyword>
<feature type="non-terminal residue" evidence="2">
    <location>
        <position position="1"/>
    </location>
</feature>
<evidence type="ECO:0000313" key="2">
    <source>
        <dbReference type="EMBL" id="CDW21551.1"/>
    </source>
</evidence>
<protein>
    <submittedName>
        <fullName evidence="2">Uncharacterized protein</fullName>
    </submittedName>
</protein>
<feature type="non-terminal residue" evidence="2">
    <location>
        <position position="67"/>
    </location>
</feature>
<keyword evidence="1" id="KW-1133">Transmembrane helix</keyword>
<name>A0A0K2T7V8_LEPSM</name>
<evidence type="ECO:0000256" key="1">
    <source>
        <dbReference type="SAM" id="Phobius"/>
    </source>
</evidence>
<feature type="transmembrane region" description="Helical" evidence="1">
    <location>
        <begin position="36"/>
        <end position="55"/>
    </location>
</feature>
<proteinExistence type="predicted"/>
<dbReference type="EMBL" id="HACA01004190">
    <property type="protein sequence ID" value="CDW21551.1"/>
    <property type="molecule type" value="Transcribed_RNA"/>
</dbReference>
<sequence>EECVTFEKRLSGLTHPLLRLGPGLQRVLSHHFGYKISTNILWCFLSPFILIYDAIIENYWIRKFNVA</sequence>
<reference evidence="2" key="1">
    <citation type="submission" date="2014-05" db="EMBL/GenBank/DDBJ databases">
        <authorList>
            <person name="Chronopoulou M."/>
        </authorList>
    </citation>
    <scope>NUCLEOTIDE SEQUENCE</scope>
    <source>
        <tissue evidence="2">Whole organism</tissue>
    </source>
</reference>
<keyword evidence="1" id="KW-0472">Membrane</keyword>
<accession>A0A0K2T7V8</accession>